<dbReference type="InterPro" id="IPR038282">
    <property type="entry name" value="DUF2267_sf"/>
</dbReference>
<keyword evidence="2" id="KW-1185">Reference proteome</keyword>
<organism evidence="1 2">
    <name type="scientific">Actinacidiphila rubida</name>
    <dbReference type="NCBI Taxonomy" id="310780"/>
    <lineage>
        <taxon>Bacteria</taxon>
        <taxon>Bacillati</taxon>
        <taxon>Actinomycetota</taxon>
        <taxon>Actinomycetes</taxon>
        <taxon>Kitasatosporales</taxon>
        <taxon>Streptomycetaceae</taxon>
        <taxon>Actinacidiphila</taxon>
    </lineage>
</organism>
<dbReference type="Gene3D" id="1.10.490.110">
    <property type="entry name" value="Uncharacterized conserved protein DUF2267"/>
    <property type="match status" value="1"/>
</dbReference>
<proteinExistence type="predicted"/>
<evidence type="ECO:0000313" key="2">
    <source>
        <dbReference type="Proteomes" id="UP000181951"/>
    </source>
</evidence>
<accession>A0A1H8UE14</accession>
<dbReference type="InterPro" id="IPR018727">
    <property type="entry name" value="DUF2267"/>
</dbReference>
<dbReference type="STRING" id="310780.SAMN05216267_10703"/>
<sequence>MTWHQLVQQVRHHGHYTTDQEAENVLHAVLAALGAQLVGEERCDLAATLPEPARTIFAQQIPLTQPLTAPAFVGTVAHTLGTTPAQARWHTTSALAALTHLAELTGRPLTDRLLAQLPRGYALLFCRPELTTAA</sequence>
<gene>
    <name evidence="1" type="ORF">SAMN05216267_10703</name>
</gene>
<protein>
    <submittedName>
        <fullName evidence="1">Uncharacterized conserved protein, DUF2267 family</fullName>
    </submittedName>
</protein>
<dbReference type="Pfam" id="PF10025">
    <property type="entry name" value="DUF2267"/>
    <property type="match status" value="1"/>
</dbReference>
<dbReference type="EMBL" id="FODD01000070">
    <property type="protein sequence ID" value="SEP01336.1"/>
    <property type="molecule type" value="Genomic_DNA"/>
</dbReference>
<dbReference type="RefSeq" id="WP_075018334.1">
    <property type="nucleotide sequence ID" value="NZ_FODD01000070.1"/>
</dbReference>
<dbReference type="OrthoDB" id="952780at2"/>
<dbReference type="AlphaFoldDB" id="A0A1H8UE14"/>
<name>A0A1H8UE14_9ACTN</name>
<reference evidence="1 2" key="1">
    <citation type="submission" date="2016-10" db="EMBL/GenBank/DDBJ databases">
        <authorList>
            <person name="de Groot N.N."/>
        </authorList>
    </citation>
    <scope>NUCLEOTIDE SEQUENCE [LARGE SCALE GENOMIC DNA]</scope>
    <source>
        <strain evidence="1 2">CGMCC 4.2026</strain>
    </source>
</reference>
<dbReference type="Proteomes" id="UP000181951">
    <property type="component" value="Unassembled WGS sequence"/>
</dbReference>
<evidence type="ECO:0000313" key="1">
    <source>
        <dbReference type="EMBL" id="SEP01336.1"/>
    </source>
</evidence>